<gene>
    <name evidence="2" type="ORF">BDZ83DRAFT_373037</name>
</gene>
<evidence type="ECO:0000313" key="2">
    <source>
        <dbReference type="EMBL" id="KAK1730485.1"/>
    </source>
</evidence>
<keyword evidence="3" id="KW-1185">Reference proteome</keyword>
<feature type="region of interest" description="Disordered" evidence="1">
    <location>
        <begin position="1"/>
        <end position="62"/>
    </location>
</feature>
<reference evidence="2" key="1">
    <citation type="submission" date="2021-12" db="EMBL/GenBank/DDBJ databases">
        <title>Comparative genomics, transcriptomics and evolutionary studies reveal genomic signatures of adaptation to plant cell wall in hemibiotrophic fungi.</title>
        <authorList>
            <consortium name="DOE Joint Genome Institute"/>
            <person name="Baroncelli R."/>
            <person name="Diaz J.F."/>
            <person name="Benocci T."/>
            <person name="Peng M."/>
            <person name="Battaglia E."/>
            <person name="Haridas S."/>
            <person name="Andreopoulos W."/>
            <person name="Labutti K."/>
            <person name="Pangilinan J."/>
            <person name="Floch G.L."/>
            <person name="Makela M.R."/>
            <person name="Henrissat B."/>
            <person name="Grigoriev I.V."/>
            <person name="Crouch J.A."/>
            <person name="De Vries R.P."/>
            <person name="Sukno S.A."/>
            <person name="Thon M.R."/>
        </authorList>
    </citation>
    <scope>NUCLEOTIDE SEQUENCE</scope>
    <source>
        <strain evidence="2">CBS 112980</strain>
    </source>
</reference>
<protein>
    <submittedName>
        <fullName evidence="2">Uncharacterized protein</fullName>
    </submittedName>
</protein>
<dbReference type="RefSeq" id="XP_060370540.1">
    <property type="nucleotide sequence ID" value="XM_060502653.1"/>
</dbReference>
<organism evidence="2 3">
    <name type="scientific">Glomerella acutata</name>
    <name type="common">Colletotrichum acutatum</name>
    <dbReference type="NCBI Taxonomy" id="27357"/>
    <lineage>
        <taxon>Eukaryota</taxon>
        <taxon>Fungi</taxon>
        <taxon>Dikarya</taxon>
        <taxon>Ascomycota</taxon>
        <taxon>Pezizomycotina</taxon>
        <taxon>Sordariomycetes</taxon>
        <taxon>Hypocreomycetidae</taxon>
        <taxon>Glomerellales</taxon>
        <taxon>Glomerellaceae</taxon>
        <taxon>Colletotrichum</taxon>
        <taxon>Colletotrichum acutatum species complex</taxon>
    </lineage>
</organism>
<proteinExistence type="predicted"/>
<accession>A0AAD8XN77</accession>
<evidence type="ECO:0000313" key="3">
    <source>
        <dbReference type="Proteomes" id="UP001244207"/>
    </source>
</evidence>
<evidence type="ECO:0000256" key="1">
    <source>
        <dbReference type="SAM" id="MobiDB-lite"/>
    </source>
</evidence>
<comment type="caution">
    <text evidence="2">The sequence shown here is derived from an EMBL/GenBank/DDBJ whole genome shotgun (WGS) entry which is preliminary data.</text>
</comment>
<dbReference type="AlphaFoldDB" id="A0AAD8XN77"/>
<sequence>MLRDYLGPVPASDQRRLASYSSSPDSRRLLGPLTTSHSSTRARERVSARGHSNQGDTNQYPTKLIISEATVAPSGC</sequence>
<dbReference type="EMBL" id="JAHMHS010000006">
    <property type="protein sequence ID" value="KAK1730485.1"/>
    <property type="molecule type" value="Genomic_DNA"/>
</dbReference>
<dbReference type="GeneID" id="85386552"/>
<dbReference type="Proteomes" id="UP001244207">
    <property type="component" value="Unassembled WGS sequence"/>
</dbReference>
<feature type="compositionally biased region" description="Polar residues" evidence="1">
    <location>
        <begin position="50"/>
        <end position="61"/>
    </location>
</feature>
<name>A0AAD8XN77_GLOAC</name>